<gene>
    <name evidence="2" type="ORF">NCTC10723_00569</name>
</gene>
<dbReference type="OrthoDB" id="9799036at2"/>
<organism evidence="2 3">
    <name type="scientific">Fusobacterium necrogenes</name>
    <dbReference type="NCBI Taxonomy" id="858"/>
    <lineage>
        <taxon>Bacteria</taxon>
        <taxon>Fusobacteriati</taxon>
        <taxon>Fusobacteriota</taxon>
        <taxon>Fusobacteriia</taxon>
        <taxon>Fusobacteriales</taxon>
        <taxon>Fusobacteriaceae</taxon>
        <taxon>Fusobacterium</taxon>
    </lineage>
</organism>
<protein>
    <submittedName>
        <fullName evidence="2">Acyl-CoA thioester hydrolase, YbgC/YbaW family</fullName>
    </submittedName>
</protein>
<dbReference type="Pfam" id="PF13279">
    <property type="entry name" value="4HBT_2"/>
    <property type="match status" value="1"/>
</dbReference>
<dbReference type="Proteomes" id="UP000255328">
    <property type="component" value="Unassembled WGS sequence"/>
</dbReference>
<dbReference type="RefSeq" id="WP_115269152.1">
    <property type="nucleotide sequence ID" value="NZ_UGGU01000003.1"/>
</dbReference>
<dbReference type="PANTHER" id="PTHR31793">
    <property type="entry name" value="4-HYDROXYBENZOYL-COA THIOESTERASE FAMILY MEMBER"/>
    <property type="match status" value="1"/>
</dbReference>
<dbReference type="SUPFAM" id="SSF54637">
    <property type="entry name" value="Thioesterase/thiol ester dehydrase-isomerase"/>
    <property type="match status" value="1"/>
</dbReference>
<name>A0A377GW02_9FUSO</name>
<dbReference type="InterPro" id="IPR029069">
    <property type="entry name" value="HotDog_dom_sf"/>
</dbReference>
<dbReference type="EMBL" id="UGGU01000003">
    <property type="protein sequence ID" value="STO31129.1"/>
    <property type="molecule type" value="Genomic_DNA"/>
</dbReference>
<accession>A0A377GW02</accession>
<dbReference type="Gene3D" id="3.10.129.10">
    <property type="entry name" value="Hotdog Thioesterase"/>
    <property type="match status" value="1"/>
</dbReference>
<dbReference type="PANTHER" id="PTHR31793:SF37">
    <property type="entry name" value="ACYL-COA THIOESTER HYDROLASE YBGC"/>
    <property type="match status" value="1"/>
</dbReference>
<keyword evidence="3" id="KW-1185">Reference proteome</keyword>
<reference evidence="2 3" key="1">
    <citation type="submission" date="2018-06" db="EMBL/GenBank/DDBJ databases">
        <authorList>
            <consortium name="Pathogen Informatics"/>
            <person name="Doyle S."/>
        </authorList>
    </citation>
    <scope>NUCLEOTIDE SEQUENCE [LARGE SCALE GENOMIC DNA]</scope>
    <source>
        <strain evidence="2 3">NCTC10723</strain>
    </source>
</reference>
<dbReference type="AlphaFoldDB" id="A0A377GW02"/>
<sequence length="131" mass="15361">MFVFNYRIQKDDINYGGHVGNERALLFFQMVRMRFFEFLGVSEMDLGDGNGVIQKNAFVEYNRELFLNDTISIKIVNIEFSKLSFNIKYEIYNESNEKVINGSTLLVCFDYSNRKVKKLPDSFKEKVLKLA</sequence>
<keyword evidence="1 2" id="KW-0378">Hydrolase</keyword>
<evidence type="ECO:0000313" key="2">
    <source>
        <dbReference type="EMBL" id="STO31129.1"/>
    </source>
</evidence>
<evidence type="ECO:0000256" key="1">
    <source>
        <dbReference type="ARBA" id="ARBA00022801"/>
    </source>
</evidence>
<evidence type="ECO:0000313" key="3">
    <source>
        <dbReference type="Proteomes" id="UP000255328"/>
    </source>
</evidence>
<proteinExistence type="predicted"/>
<dbReference type="InterPro" id="IPR050563">
    <property type="entry name" value="4-hydroxybenzoyl-CoA_TE"/>
</dbReference>
<dbReference type="CDD" id="cd00586">
    <property type="entry name" value="4HBT"/>
    <property type="match status" value="1"/>
</dbReference>
<dbReference type="GO" id="GO:0047617">
    <property type="term" value="F:fatty acyl-CoA hydrolase activity"/>
    <property type="evidence" value="ECO:0007669"/>
    <property type="project" value="TreeGrafter"/>
</dbReference>